<gene>
    <name evidence="2" type="ORF">BN997_00321</name>
</gene>
<reference evidence="2 3" key="1">
    <citation type="submission" date="2014-11" db="EMBL/GenBank/DDBJ databases">
        <authorList>
            <person name="Urmite Genomes Urmite Genomes"/>
        </authorList>
    </citation>
    <scope>NUCLEOTIDE SEQUENCE [LARGE SCALE GENOMIC DNA]</scope>
    <source>
        <strain evidence="2 3">Oc5</strain>
    </source>
</reference>
<dbReference type="Proteomes" id="UP000040453">
    <property type="component" value="Unassembled WGS sequence"/>
</dbReference>
<accession>A0A0A1MLF5</accession>
<organism evidence="2 3">
    <name type="scientific">Oceanobacillus oncorhynchi</name>
    <dbReference type="NCBI Taxonomy" id="545501"/>
    <lineage>
        <taxon>Bacteria</taxon>
        <taxon>Bacillati</taxon>
        <taxon>Bacillota</taxon>
        <taxon>Bacilli</taxon>
        <taxon>Bacillales</taxon>
        <taxon>Bacillaceae</taxon>
        <taxon>Oceanobacillus</taxon>
    </lineage>
</organism>
<evidence type="ECO:0000313" key="3">
    <source>
        <dbReference type="Proteomes" id="UP000040453"/>
    </source>
</evidence>
<dbReference type="RefSeq" id="WP_175296991.1">
    <property type="nucleotide sequence ID" value="NZ_CDGG01000001.1"/>
</dbReference>
<name>A0A0A1MLF5_9BACI</name>
<evidence type="ECO:0000256" key="1">
    <source>
        <dbReference type="SAM" id="Phobius"/>
    </source>
</evidence>
<keyword evidence="1" id="KW-0812">Transmembrane</keyword>
<proteinExistence type="predicted"/>
<dbReference type="STRING" id="545501.BN997_00321"/>
<dbReference type="EMBL" id="CDGG01000001">
    <property type="protein sequence ID" value="CEI80517.1"/>
    <property type="molecule type" value="Genomic_DNA"/>
</dbReference>
<evidence type="ECO:0000313" key="2">
    <source>
        <dbReference type="EMBL" id="CEI80517.1"/>
    </source>
</evidence>
<keyword evidence="3" id="KW-1185">Reference proteome</keyword>
<keyword evidence="1" id="KW-0472">Membrane</keyword>
<dbReference type="AlphaFoldDB" id="A0A0A1MLF5"/>
<keyword evidence="1" id="KW-1133">Transmembrane helix</keyword>
<protein>
    <submittedName>
        <fullName evidence="2">Uncharacterized protein</fullName>
    </submittedName>
</protein>
<sequence length="57" mass="6471">MGKSIKITLSAVILIGIIGAVYYFFYYTSNMTMDEVIYEESIDSNEDGLDMEAGWFD</sequence>
<feature type="transmembrane region" description="Helical" evidence="1">
    <location>
        <begin position="7"/>
        <end position="25"/>
    </location>
</feature>